<dbReference type="PANTHER" id="PTHR14097:SF7">
    <property type="entry name" value="OXIDOREDUCTASE HTATIP2"/>
    <property type="match status" value="1"/>
</dbReference>
<dbReference type="SUPFAM" id="SSF51735">
    <property type="entry name" value="NAD(P)-binding Rossmann-fold domains"/>
    <property type="match status" value="1"/>
</dbReference>
<comment type="caution">
    <text evidence="1">The sequence shown here is derived from an EMBL/GenBank/DDBJ whole genome shotgun (WGS) entry which is preliminary data.</text>
</comment>
<protein>
    <submittedName>
        <fullName evidence="1">Oxidoreductase</fullName>
    </submittedName>
</protein>
<proteinExistence type="predicted"/>
<organism evidence="1 2">
    <name type="scientific">Alkalimonas delamerensis</name>
    <dbReference type="NCBI Taxonomy" id="265981"/>
    <lineage>
        <taxon>Bacteria</taxon>
        <taxon>Pseudomonadati</taxon>
        <taxon>Pseudomonadota</taxon>
        <taxon>Gammaproteobacteria</taxon>
        <taxon>Alkalimonas</taxon>
    </lineage>
</organism>
<dbReference type="Proteomes" id="UP001236258">
    <property type="component" value="Unassembled WGS sequence"/>
</dbReference>
<sequence>MKVILLGATGLVGGHLLKGLLSCDAIDTIYAPLRRPLAIEHPKLVTAVSQPEQWPALFEHWQADALLHCLGTTIKKAGNKQNFKAIDYQLPLQAASLAKTKGARFCLCVSAVGANANSGIFYNRIKGELELGLTQLGFNKLLIYRPGLLLGQRSEYRFAEHLASKLMPLLAPLLQGKASRYRAIAGSTVARAMLADLQHLAAEAEAEAKAGVSVTNEAKSEVALRYFSDMQQLAAGANSG</sequence>
<accession>A0ABT9GPK0</accession>
<dbReference type="PANTHER" id="PTHR14097">
    <property type="entry name" value="OXIDOREDUCTASE HTATIP2"/>
    <property type="match status" value="1"/>
</dbReference>
<keyword evidence="2" id="KW-1185">Reference proteome</keyword>
<dbReference type="InterPro" id="IPR036291">
    <property type="entry name" value="NAD(P)-bd_dom_sf"/>
</dbReference>
<dbReference type="RefSeq" id="WP_305944707.1">
    <property type="nucleotide sequence ID" value="NZ_JAUZVY010000002.1"/>
</dbReference>
<dbReference type="EMBL" id="JAUZVY010000002">
    <property type="protein sequence ID" value="MDP4528581.1"/>
    <property type="molecule type" value="Genomic_DNA"/>
</dbReference>
<reference evidence="1 2" key="1">
    <citation type="submission" date="2023-08" db="EMBL/GenBank/DDBJ databases">
        <authorList>
            <person name="Joshi A."/>
            <person name="Thite S."/>
        </authorList>
    </citation>
    <scope>NUCLEOTIDE SEQUENCE [LARGE SCALE GENOMIC DNA]</scope>
    <source>
        <strain evidence="1 2">1E1</strain>
    </source>
</reference>
<evidence type="ECO:0000313" key="1">
    <source>
        <dbReference type="EMBL" id="MDP4528581.1"/>
    </source>
</evidence>
<gene>
    <name evidence="1" type="ORF">Q3O59_05990</name>
</gene>
<evidence type="ECO:0000313" key="2">
    <source>
        <dbReference type="Proteomes" id="UP001236258"/>
    </source>
</evidence>
<dbReference type="Gene3D" id="3.40.50.720">
    <property type="entry name" value="NAD(P)-binding Rossmann-like Domain"/>
    <property type="match status" value="1"/>
</dbReference>
<name>A0ABT9GPK0_9GAMM</name>